<reference evidence="1 2" key="1">
    <citation type="submission" date="2020-08" db="EMBL/GenBank/DDBJ databases">
        <title>Genomic Encyclopedia of Type Strains, Phase IV (KMG-IV): sequencing the most valuable type-strain genomes for metagenomic binning, comparative biology and taxonomic classification.</title>
        <authorList>
            <person name="Goeker M."/>
        </authorList>
    </citation>
    <scope>NUCLEOTIDE SEQUENCE [LARGE SCALE GENOMIC DNA]</scope>
    <source>
        <strain evidence="1 2">DSM 19163</strain>
    </source>
</reference>
<protein>
    <recommendedName>
        <fullName evidence="3">DUF2487 domain-containing protein</fullName>
    </recommendedName>
</protein>
<dbReference type="AlphaFoldDB" id="A0A9Q2CZZ8"/>
<gene>
    <name evidence="1" type="ORF">HNQ45_001250</name>
</gene>
<dbReference type="RefSeq" id="WP_183674722.1">
    <property type="nucleotide sequence ID" value="NZ_CBCRYX010000008.1"/>
</dbReference>
<name>A0A9Q2CZZ8_9STAP</name>
<evidence type="ECO:0008006" key="3">
    <source>
        <dbReference type="Google" id="ProtNLM"/>
    </source>
</evidence>
<evidence type="ECO:0000313" key="2">
    <source>
        <dbReference type="Proteomes" id="UP000579136"/>
    </source>
</evidence>
<proteinExistence type="predicted"/>
<dbReference type="EMBL" id="JACHHF010000007">
    <property type="protein sequence ID" value="MBB5176362.1"/>
    <property type="molecule type" value="Genomic_DNA"/>
</dbReference>
<comment type="caution">
    <text evidence="1">The sequence shown here is derived from an EMBL/GenBank/DDBJ whole genome shotgun (WGS) entry which is preliminary data.</text>
</comment>
<dbReference type="Pfam" id="PF10673">
    <property type="entry name" value="DUF2487"/>
    <property type="match status" value="1"/>
</dbReference>
<evidence type="ECO:0000313" key="1">
    <source>
        <dbReference type="EMBL" id="MBB5176362.1"/>
    </source>
</evidence>
<dbReference type="InterPro" id="IPR019615">
    <property type="entry name" value="DUF2487"/>
</dbReference>
<dbReference type="Proteomes" id="UP000579136">
    <property type="component" value="Unassembled WGS sequence"/>
</dbReference>
<keyword evidence="2" id="KW-1185">Reference proteome</keyword>
<organism evidence="1 2">
    <name type="scientific">Nosocomiicoccus ampullae</name>
    <dbReference type="NCBI Taxonomy" id="489910"/>
    <lineage>
        <taxon>Bacteria</taxon>
        <taxon>Bacillati</taxon>
        <taxon>Bacillota</taxon>
        <taxon>Bacilli</taxon>
        <taxon>Bacillales</taxon>
        <taxon>Staphylococcaceae</taxon>
        <taxon>Nosocomiicoccus</taxon>
    </lineage>
</organism>
<accession>A0A9Q2CZZ8</accession>
<sequence length="142" mass="16496">MLYNYHDLSLIKDEIEFVDTAVIPVVDVDITDGRLENSNNIELMQHVLFLLEKQLKGRLLITPLFSVINNDSSNVVNYGNQLKDFGFKHIVILTVNNRDIEEFDQIKLNSIPLENFEADVMQSLVKDEMTNVLKQIIKFWNQ</sequence>